<dbReference type="HAMAP" id="MF_00127">
    <property type="entry name" value="His_tRNA_synth"/>
    <property type="match status" value="1"/>
</dbReference>
<comment type="subcellular location">
    <subcellularLocation>
        <location evidence="5">Cytoplasm</location>
    </subcellularLocation>
</comment>
<keyword evidence="3 5" id="KW-0030">Aminoacyl-tRNA synthetase</keyword>
<keyword evidence="2 5" id="KW-0547">Nucleotide-binding</keyword>
<dbReference type="SUPFAM" id="SSF52954">
    <property type="entry name" value="Class II aaRS ABD-related"/>
    <property type="match status" value="1"/>
</dbReference>
<dbReference type="GO" id="GO:0005524">
    <property type="term" value="F:ATP binding"/>
    <property type="evidence" value="ECO:0007669"/>
    <property type="project" value="UniProtKB-UniRule"/>
</dbReference>
<evidence type="ECO:0000256" key="6">
    <source>
        <dbReference type="PIRSR" id="PIRSR001549-1"/>
    </source>
</evidence>
<keyword evidence="5 9" id="KW-0436">Ligase</keyword>
<comment type="similarity">
    <text evidence="1 5">Belongs to the class-II aminoacyl-tRNA synthetase family.</text>
</comment>
<feature type="region of interest" description="Disordered" evidence="7">
    <location>
        <begin position="1"/>
        <end position="28"/>
    </location>
</feature>
<dbReference type="Proteomes" id="UP000228528">
    <property type="component" value="Unassembled WGS sequence"/>
</dbReference>
<dbReference type="InterPro" id="IPR041715">
    <property type="entry name" value="HisRS-like_core"/>
</dbReference>
<dbReference type="GO" id="GO:0005737">
    <property type="term" value="C:cytoplasm"/>
    <property type="evidence" value="ECO:0007669"/>
    <property type="project" value="UniProtKB-SubCell"/>
</dbReference>
<dbReference type="Pfam" id="PF03129">
    <property type="entry name" value="HGTP_anticodon"/>
    <property type="match status" value="1"/>
</dbReference>
<protein>
    <recommendedName>
        <fullName evidence="5">Histidine--tRNA ligase</fullName>
        <ecNumber evidence="5">6.1.1.21</ecNumber>
    </recommendedName>
    <alternativeName>
        <fullName evidence="5">Histidyl-tRNA synthetase</fullName>
        <shortName evidence="5">HisRS</shortName>
    </alternativeName>
</protein>
<dbReference type="GO" id="GO:0004821">
    <property type="term" value="F:histidine-tRNA ligase activity"/>
    <property type="evidence" value="ECO:0007669"/>
    <property type="project" value="UniProtKB-UniRule"/>
</dbReference>
<dbReference type="GO" id="GO:0006427">
    <property type="term" value="P:histidyl-tRNA aminoacylation"/>
    <property type="evidence" value="ECO:0007669"/>
    <property type="project" value="UniProtKB-UniRule"/>
</dbReference>
<evidence type="ECO:0000256" key="3">
    <source>
        <dbReference type="ARBA" id="ARBA00023146"/>
    </source>
</evidence>
<comment type="subunit">
    <text evidence="5">Homodimer.</text>
</comment>
<dbReference type="InterPro" id="IPR015807">
    <property type="entry name" value="His-tRNA-ligase"/>
</dbReference>
<feature type="binding site" evidence="6">
    <location>
        <position position="179"/>
    </location>
    <ligand>
        <name>L-histidine</name>
        <dbReference type="ChEBI" id="CHEBI:57595"/>
    </ligand>
</feature>
<sequence>MPSRKKTTTKKASAKKTIKKDVSKKTVVKKQSSEKKVIVPSKKKQSAKKSLAKKVPMLLRGMRDILPKDGNLWLTIYNAASDISRAYNFGYTETPILEDASLFIRSIGKDTDVVEKEMYVFEDKDEKKVALRPEFTASSARVYISHGMHSQPQPVKMWTIGPMFRHDRPQAGRYRQFRQFDCEVYGVRDAVVDAELIVVAYNYLKELGIDCQVHINSIGNLDDRQRYLLELSSYLRSKRSMLSDISKKRLLKNPLRILDSKDEGDKVVLEEAPQILDWLSDDSKKFFMSVLEHLDECGIPYILQPTLVRGLDYYTDTVFEFFAIDSTDGSQSALGGGGRYDGLVKQLGGHDTPACGFAIGLERVLLAMRKNIESRDTIDYSFDNRPPIYFAQLGAQARRRALYLIEEMRKQGIMFIHNLAKTSLKSQLEVAAKYNATHTVILGQKEIQDGTVIIRDMESGIQEIIDEKKLAKTLQKLLNRATK</sequence>
<evidence type="ECO:0000313" key="10">
    <source>
        <dbReference type="Proteomes" id="UP000228528"/>
    </source>
</evidence>
<dbReference type="CDD" id="cd00773">
    <property type="entry name" value="HisRS-like_core"/>
    <property type="match status" value="1"/>
</dbReference>
<dbReference type="AlphaFoldDB" id="A0A2M6P218"/>
<feature type="domain" description="Aminoacyl-transfer RNA synthetases class-II family profile" evidence="8">
    <location>
        <begin position="76"/>
        <end position="387"/>
    </location>
</feature>
<feature type="binding site" evidence="6">
    <location>
        <position position="165"/>
    </location>
    <ligand>
        <name>L-histidine</name>
        <dbReference type="ChEBI" id="CHEBI:57595"/>
    </ligand>
</feature>
<dbReference type="EMBL" id="PFBW01000034">
    <property type="protein sequence ID" value="PIR77741.1"/>
    <property type="molecule type" value="Genomic_DNA"/>
</dbReference>
<dbReference type="PANTHER" id="PTHR43707">
    <property type="entry name" value="HISTIDYL-TRNA SYNTHETASE"/>
    <property type="match status" value="1"/>
</dbReference>
<evidence type="ECO:0000256" key="4">
    <source>
        <dbReference type="ARBA" id="ARBA00047639"/>
    </source>
</evidence>
<evidence type="ECO:0000256" key="2">
    <source>
        <dbReference type="ARBA" id="ARBA00022741"/>
    </source>
</evidence>
<organism evidence="9 10">
    <name type="scientific">Candidatus Magasanikbacteria bacterium CG10_big_fil_rev_8_21_14_0_10_38_6</name>
    <dbReference type="NCBI Taxonomy" id="1974647"/>
    <lineage>
        <taxon>Bacteria</taxon>
        <taxon>Candidatus Magasanikiibacteriota</taxon>
    </lineage>
</organism>
<dbReference type="PROSITE" id="PS50862">
    <property type="entry name" value="AA_TRNA_LIGASE_II"/>
    <property type="match status" value="1"/>
</dbReference>
<dbReference type="PANTHER" id="PTHR43707:SF1">
    <property type="entry name" value="HISTIDINE--TRNA LIGASE, MITOCHONDRIAL-RELATED"/>
    <property type="match status" value="1"/>
</dbReference>
<dbReference type="Gene3D" id="3.30.930.10">
    <property type="entry name" value="Bira Bifunctional Protein, Domain 2"/>
    <property type="match status" value="1"/>
</dbReference>
<dbReference type="InterPro" id="IPR004516">
    <property type="entry name" value="HisRS/HisZ"/>
</dbReference>
<name>A0A2M6P218_9BACT</name>
<dbReference type="EC" id="6.1.1.21" evidence="5"/>
<gene>
    <name evidence="5" type="primary">hisS</name>
    <name evidence="9" type="ORF">COU30_00795</name>
</gene>
<comment type="catalytic activity">
    <reaction evidence="4 5">
        <text>tRNA(His) + L-histidine + ATP = L-histidyl-tRNA(His) + AMP + diphosphate + H(+)</text>
        <dbReference type="Rhea" id="RHEA:17313"/>
        <dbReference type="Rhea" id="RHEA-COMP:9665"/>
        <dbReference type="Rhea" id="RHEA-COMP:9689"/>
        <dbReference type="ChEBI" id="CHEBI:15378"/>
        <dbReference type="ChEBI" id="CHEBI:30616"/>
        <dbReference type="ChEBI" id="CHEBI:33019"/>
        <dbReference type="ChEBI" id="CHEBI:57595"/>
        <dbReference type="ChEBI" id="CHEBI:78442"/>
        <dbReference type="ChEBI" id="CHEBI:78527"/>
        <dbReference type="ChEBI" id="CHEBI:456215"/>
        <dbReference type="EC" id="6.1.1.21"/>
    </reaction>
</comment>
<feature type="binding site" evidence="6">
    <location>
        <begin position="134"/>
        <end position="136"/>
    </location>
    <ligand>
        <name>L-histidine</name>
        <dbReference type="ChEBI" id="CHEBI:57595"/>
    </ligand>
</feature>
<proteinExistence type="inferred from homology"/>
<reference evidence="10" key="1">
    <citation type="submission" date="2017-09" db="EMBL/GenBank/DDBJ databases">
        <title>Depth-based differentiation of microbial function through sediment-hosted aquifers and enrichment of novel symbionts in the deep terrestrial subsurface.</title>
        <authorList>
            <person name="Probst A.J."/>
            <person name="Ladd B."/>
            <person name="Jarett J.K."/>
            <person name="Geller-Mcgrath D.E."/>
            <person name="Sieber C.M.K."/>
            <person name="Emerson J.B."/>
            <person name="Anantharaman K."/>
            <person name="Thomas B.C."/>
            <person name="Malmstrom R."/>
            <person name="Stieglmeier M."/>
            <person name="Klingl A."/>
            <person name="Woyke T."/>
            <person name="Ryan C.M."/>
            <person name="Banfield J.F."/>
        </authorList>
    </citation>
    <scope>NUCLEOTIDE SEQUENCE [LARGE SCALE GENOMIC DNA]</scope>
</reference>
<dbReference type="Pfam" id="PF13393">
    <property type="entry name" value="tRNA-synt_His"/>
    <property type="match status" value="1"/>
</dbReference>
<dbReference type="SUPFAM" id="SSF55681">
    <property type="entry name" value="Class II aaRS and biotin synthetases"/>
    <property type="match status" value="1"/>
</dbReference>
<evidence type="ECO:0000259" key="8">
    <source>
        <dbReference type="PROSITE" id="PS50862"/>
    </source>
</evidence>
<dbReference type="NCBIfam" id="TIGR00442">
    <property type="entry name" value="hisS"/>
    <property type="match status" value="1"/>
</dbReference>
<keyword evidence="5" id="KW-0067">ATP-binding</keyword>
<comment type="caution">
    <text evidence="9">The sequence shown here is derived from an EMBL/GenBank/DDBJ whole genome shotgun (WGS) entry which is preliminary data.</text>
</comment>
<dbReference type="InterPro" id="IPR045864">
    <property type="entry name" value="aa-tRNA-synth_II/BPL/LPL"/>
</dbReference>
<dbReference type="PIRSF" id="PIRSF001549">
    <property type="entry name" value="His-tRNA_synth"/>
    <property type="match status" value="1"/>
</dbReference>
<feature type="binding site" evidence="6">
    <location>
        <position position="309"/>
    </location>
    <ligand>
        <name>L-histidine</name>
        <dbReference type="ChEBI" id="CHEBI:57595"/>
    </ligand>
</feature>
<evidence type="ECO:0000256" key="7">
    <source>
        <dbReference type="SAM" id="MobiDB-lite"/>
    </source>
</evidence>
<dbReference type="InterPro" id="IPR006195">
    <property type="entry name" value="aa-tRNA-synth_II"/>
</dbReference>
<dbReference type="Gene3D" id="3.40.50.800">
    <property type="entry name" value="Anticodon-binding domain"/>
    <property type="match status" value="1"/>
</dbReference>
<keyword evidence="5" id="KW-0648">Protein biosynthesis</keyword>
<dbReference type="InterPro" id="IPR004154">
    <property type="entry name" value="Anticodon-bd"/>
</dbReference>
<feature type="compositionally biased region" description="Basic residues" evidence="7">
    <location>
        <begin position="1"/>
        <end position="18"/>
    </location>
</feature>
<keyword evidence="5" id="KW-0963">Cytoplasm</keyword>
<feature type="binding site" evidence="6">
    <location>
        <begin position="313"/>
        <end position="314"/>
    </location>
    <ligand>
        <name>L-histidine</name>
        <dbReference type="ChEBI" id="CHEBI:57595"/>
    </ligand>
</feature>
<accession>A0A2M6P218</accession>
<evidence type="ECO:0000256" key="5">
    <source>
        <dbReference type="HAMAP-Rule" id="MF_00127"/>
    </source>
</evidence>
<evidence type="ECO:0000256" key="1">
    <source>
        <dbReference type="ARBA" id="ARBA00008226"/>
    </source>
</evidence>
<dbReference type="InterPro" id="IPR036621">
    <property type="entry name" value="Anticodon-bd_dom_sf"/>
</dbReference>
<evidence type="ECO:0000313" key="9">
    <source>
        <dbReference type="EMBL" id="PIR77741.1"/>
    </source>
</evidence>
<feature type="binding site" evidence="6">
    <location>
        <position position="183"/>
    </location>
    <ligand>
        <name>L-histidine</name>
        <dbReference type="ChEBI" id="CHEBI:57595"/>
    </ligand>
</feature>